<keyword evidence="3 4" id="KW-0574">Periplasm</keyword>
<dbReference type="GO" id="GO:0030288">
    <property type="term" value="C:outer membrane-bounded periplasmic space"/>
    <property type="evidence" value="ECO:0007669"/>
    <property type="project" value="TreeGrafter"/>
</dbReference>
<reference evidence="6 7" key="2">
    <citation type="submission" date="2020-06" db="EMBL/GenBank/DDBJ databases">
        <title>Halomonas songnenensis sp. nov., a moderately halophilic bacterium isolated from saline and alkaline soils.</title>
        <authorList>
            <person name="Jiang J."/>
            <person name="Pan Y."/>
        </authorList>
    </citation>
    <scope>NUCLEOTIDE SEQUENCE [LARGE SCALE GENOMIC DNA]</scope>
    <source>
        <strain evidence="6 7">TBZ9</strain>
    </source>
</reference>
<dbReference type="HAMAP" id="MF_01914">
    <property type="entry name" value="LPS_assembly_LptA"/>
    <property type="match status" value="1"/>
</dbReference>
<accession>A0A7Y3TWX0</accession>
<name>A0A7Y3TWX0_9GAMM</name>
<sequence precursor="true">MNIHALILRVFCSLILSAVSFQLLYAAPGDPVEVEADQLDIDQNAGTAVYSGDVRIRQGDLHINGARVEIQRNANGELSRAIAIGDRAYIRNRFEDQEGITEGQAKRITYHVAERRVELIDRAELSQGGDRFTGGKLEYFIDRGVVQARSDVEGSENQRIRMILQPEQQ</sequence>
<dbReference type="Gene3D" id="2.60.450.10">
    <property type="entry name" value="Lipopolysaccharide (LPS) transport protein A like domain"/>
    <property type="match status" value="1"/>
</dbReference>
<evidence type="ECO:0000259" key="5">
    <source>
        <dbReference type="Pfam" id="PF03968"/>
    </source>
</evidence>
<comment type="caution">
    <text evidence="6">The sequence shown here is derived from an EMBL/GenBank/DDBJ whole genome shotgun (WGS) entry which is preliminary data.</text>
</comment>
<dbReference type="GO" id="GO:0015920">
    <property type="term" value="P:lipopolysaccharide transport"/>
    <property type="evidence" value="ECO:0007669"/>
    <property type="project" value="UniProtKB-UniRule"/>
</dbReference>
<dbReference type="EMBL" id="JABFHI010000001">
    <property type="protein sequence ID" value="NOG30907.1"/>
    <property type="molecule type" value="Genomic_DNA"/>
</dbReference>
<keyword evidence="7" id="KW-1185">Reference proteome</keyword>
<dbReference type="InterPro" id="IPR052037">
    <property type="entry name" value="LPS_export_LptA"/>
</dbReference>
<keyword evidence="2 4" id="KW-0732">Signal</keyword>
<feature type="signal peptide" evidence="4">
    <location>
        <begin position="1"/>
        <end position="26"/>
    </location>
</feature>
<feature type="chain" id="PRO_5031650338" description="Lipopolysaccharide export system protein LptA" evidence="4">
    <location>
        <begin position="27"/>
        <end position="169"/>
    </location>
</feature>
<dbReference type="PANTHER" id="PTHR36504">
    <property type="entry name" value="LIPOPOLYSACCHARIDE EXPORT SYSTEM PROTEIN LPTA"/>
    <property type="match status" value="1"/>
</dbReference>
<reference evidence="6 7" key="1">
    <citation type="submission" date="2020-05" db="EMBL/GenBank/DDBJ databases">
        <authorList>
            <person name="Ruan W."/>
            <person name="Jeon C.O."/>
            <person name="Chun B.H."/>
        </authorList>
    </citation>
    <scope>NUCLEOTIDE SEQUENCE [LARGE SCALE GENOMIC DNA]</scope>
    <source>
        <strain evidence="6 7">TBZ9</strain>
    </source>
</reference>
<dbReference type="GO" id="GO:0001530">
    <property type="term" value="F:lipopolysaccharide binding"/>
    <property type="evidence" value="ECO:0007669"/>
    <property type="project" value="InterPro"/>
</dbReference>
<dbReference type="GO" id="GO:0009279">
    <property type="term" value="C:cell outer membrane"/>
    <property type="evidence" value="ECO:0007669"/>
    <property type="project" value="TreeGrafter"/>
</dbReference>
<dbReference type="GO" id="GO:0043165">
    <property type="term" value="P:Gram-negative-bacterium-type cell outer membrane assembly"/>
    <property type="evidence" value="ECO:0007669"/>
    <property type="project" value="UniProtKB-UniRule"/>
</dbReference>
<evidence type="ECO:0000256" key="1">
    <source>
        <dbReference type="ARBA" id="ARBA00022448"/>
    </source>
</evidence>
<dbReference type="GO" id="GO:0017089">
    <property type="term" value="F:glycolipid transfer activity"/>
    <property type="evidence" value="ECO:0007669"/>
    <property type="project" value="TreeGrafter"/>
</dbReference>
<comment type="similarity">
    <text evidence="4">Belongs to the LptA family.</text>
</comment>
<keyword evidence="1 4" id="KW-0813">Transport</keyword>
<gene>
    <name evidence="4 6" type="primary">lptA</name>
    <name evidence="6" type="ORF">HLB35_02455</name>
</gene>
<dbReference type="Proteomes" id="UP000588806">
    <property type="component" value="Unassembled WGS sequence"/>
</dbReference>
<protein>
    <recommendedName>
        <fullName evidence="4">Lipopolysaccharide export system protein LptA</fullName>
    </recommendedName>
</protein>
<feature type="domain" description="Organic solvent tolerance-like N-terminal" evidence="5">
    <location>
        <begin position="33"/>
        <end position="144"/>
    </location>
</feature>
<evidence type="ECO:0000313" key="6">
    <source>
        <dbReference type="EMBL" id="NOG30907.1"/>
    </source>
</evidence>
<dbReference type="AlphaFoldDB" id="A0A7Y3TWX0"/>
<evidence type="ECO:0000256" key="2">
    <source>
        <dbReference type="ARBA" id="ARBA00022729"/>
    </source>
</evidence>
<dbReference type="InterPro" id="IPR014340">
    <property type="entry name" value="LptA"/>
</dbReference>
<comment type="subunit">
    <text evidence="4">Component of the lipopolysaccharide transport and assembly complex.</text>
</comment>
<dbReference type="NCBIfam" id="TIGR03002">
    <property type="entry name" value="outer_YhbN_LptA"/>
    <property type="match status" value="1"/>
</dbReference>
<dbReference type="RefSeq" id="WP_171701360.1">
    <property type="nucleotide sequence ID" value="NZ_JABFHI010000001.1"/>
</dbReference>
<dbReference type="InterPro" id="IPR005653">
    <property type="entry name" value="OstA-like_N"/>
</dbReference>
<evidence type="ECO:0000256" key="4">
    <source>
        <dbReference type="HAMAP-Rule" id="MF_01914"/>
    </source>
</evidence>
<evidence type="ECO:0000256" key="3">
    <source>
        <dbReference type="ARBA" id="ARBA00022764"/>
    </source>
</evidence>
<dbReference type="PANTHER" id="PTHR36504:SF1">
    <property type="entry name" value="LIPOPOLYSACCHARIDE EXPORT SYSTEM PROTEIN LPTA"/>
    <property type="match status" value="1"/>
</dbReference>
<comment type="subcellular location">
    <subcellularLocation>
        <location evidence="4">Periplasm</location>
    </subcellularLocation>
</comment>
<organism evidence="6 7">
    <name type="scientific">Vreelandella azerica</name>
    <dbReference type="NCBI Taxonomy" id="2732867"/>
    <lineage>
        <taxon>Bacteria</taxon>
        <taxon>Pseudomonadati</taxon>
        <taxon>Pseudomonadota</taxon>
        <taxon>Gammaproteobacteria</taxon>
        <taxon>Oceanospirillales</taxon>
        <taxon>Halomonadaceae</taxon>
        <taxon>Vreelandella</taxon>
    </lineage>
</organism>
<dbReference type="Pfam" id="PF03968">
    <property type="entry name" value="LptD_N"/>
    <property type="match status" value="1"/>
</dbReference>
<proteinExistence type="inferred from homology"/>
<comment type="function">
    <text evidence="4">Involved in the assembly of lipopolysaccharide (LPS). Required for the translocation of LPS from the inner membrane to the outer membrane. May form a bridge between the inner membrane and the outer membrane, via interactions with LptC and LptD, thereby facilitating LPS transfer across the periplasm.</text>
</comment>
<evidence type="ECO:0000313" key="7">
    <source>
        <dbReference type="Proteomes" id="UP000588806"/>
    </source>
</evidence>